<dbReference type="GO" id="GO:0004805">
    <property type="term" value="F:trehalose-phosphatase activity"/>
    <property type="evidence" value="ECO:0007669"/>
    <property type="project" value="UniProtKB-EC"/>
</dbReference>
<evidence type="ECO:0000313" key="8">
    <source>
        <dbReference type="Proteomes" id="UP001163947"/>
    </source>
</evidence>
<dbReference type="Pfam" id="PF02358">
    <property type="entry name" value="Trehalose_PPase"/>
    <property type="match status" value="1"/>
</dbReference>
<comment type="similarity">
    <text evidence="3 6">Belongs to the trehalose phosphatase family.</text>
</comment>
<dbReference type="NCBIfam" id="TIGR00685">
    <property type="entry name" value="T6PP"/>
    <property type="match status" value="1"/>
</dbReference>
<accession>A0AA46SDL0</accession>
<dbReference type="PANTHER" id="PTHR43768:SF3">
    <property type="entry name" value="TREHALOSE 6-PHOSPHATE PHOSPHATASE"/>
    <property type="match status" value="1"/>
</dbReference>
<dbReference type="InterPro" id="IPR036412">
    <property type="entry name" value="HAD-like_sf"/>
</dbReference>
<keyword evidence="6" id="KW-0460">Magnesium</keyword>
<dbReference type="EMBL" id="CP106982">
    <property type="protein sequence ID" value="UYF93904.1"/>
    <property type="molecule type" value="Genomic_DNA"/>
</dbReference>
<keyword evidence="4 6" id="KW-0378">Hydrolase</keyword>
<dbReference type="InterPro" id="IPR003337">
    <property type="entry name" value="Trehalose_PPase"/>
</dbReference>
<comment type="pathway">
    <text evidence="2 6">Glycan biosynthesis; trehalose biosynthesis.</text>
</comment>
<comment type="catalytic activity">
    <reaction evidence="1 6">
        <text>alpha,alpha-trehalose 6-phosphate + H2O = alpha,alpha-trehalose + phosphate</text>
        <dbReference type="Rhea" id="RHEA:23420"/>
        <dbReference type="ChEBI" id="CHEBI:15377"/>
        <dbReference type="ChEBI" id="CHEBI:16551"/>
        <dbReference type="ChEBI" id="CHEBI:43474"/>
        <dbReference type="ChEBI" id="CHEBI:58429"/>
        <dbReference type="EC" id="3.1.3.12"/>
    </reaction>
</comment>
<evidence type="ECO:0000256" key="2">
    <source>
        <dbReference type="ARBA" id="ARBA00005199"/>
    </source>
</evidence>
<dbReference type="InterPro" id="IPR006379">
    <property type="entry name" value="HAD-SF_hydro_IIB"/>
</dbReference>
<comment type="cofactor">
    <cofactor evidence="6">
        <name>Mg(2+)</name>
        <dbReference type="ChEBI" id="CHEBI:18420"/>
    </cofactor>
</comment>
<dbReference type="Gene3D" id="3.40.50.1000">
    <property type="entry name" value="HAD superfamily/HAD-like"/>
    <property type="match status" value="1"/>
</dbReference>
<dbReference type="CDD" id="cd01627">
    <property type="entry name" value="HAD_TPP"/>
    <property type="match status" value="1"/>
</dbReference>
<sequence>MMEETSVRDLPRALGNESLTRRLAECRPAVFLDYDGVLTPIVPRPEDAVISDGMRTVVRELASRCPVCVVTGRDRAVVQQLMGIDDLVVAGSHGFDIWTPQRGSVSDDRVARFADLVAAVTDRLRTEIGAIPGALVEPKRASVAVHYRLAEPADRNRIATVVQGLLAEYRGELKVTPGKMVYELAPAVDWDKGRAVLYLIEVLDLDSAGTVPVYLGDDITDEDAFRALRGRGIGILVGRADDPEMAGRTTAAEFVLSSVDEVERFLTALAR</sequence>
<evidence type="ECO:0000256" key="5">
    <source>
        <dbReference type="ARBA" id="ARBA00024179"/>
    </source>
</evidence>
<comment type="function">
    <text evidence="5 6">Removes the phosphate from trehalose 6-phosphate to produce free trehalose.</text>
</comment>
<evidence type="ECO:0000313" key="7">
    <source>
        <dbReference type="EMBL" id="UYF93904.1"/>
    </source>
</evidence>
<name>A0AA46SDL0_9NOCA</name>
<proteinExistence type="inferred from homology"/>
<dbReference type="InterPro" id="IPR023214">
    <property type="entry name" value="HAD_sf"/>
</dbReference>
<reference evidence="7" key="1">
    <citation type="submission" date="2022-09" db="EMBL/GenBank/DDBJ databases">
        <title>The genome sequence of Rhodococcus aetherivorans N1.</title>
        <authorList>
            <person name="Jiang W."/>
        </authorList>
    </citation>
    <scope>NUCLEOTIDE SEQUENCE</scope>
    <source>
        <strain evidence="7">N1</strain>
    </source>
</reference>
<gene>
    <name evidence="7" type="primary">otsB</name>
    <name evidence="7" type="ORF">OCS65_26355</name>
</gene>
<dbReference type="GO" id="GO:0046872">
    <property type="term" value="F:metal ion binding"/>
    <property type="evidence" value="ECO:0007669"/>
    <property type="project" value="UniProtKB-KW"/>
</dbReference>
<protein>
    <recommendedName>
        <fullName evidence="6">Trehalose 6-phosphate phosphatase</fullName>
        <ecNumber evidence="6">3.1.3.12</ecNumber>
    </recommendedName>
</protein>
<dbReference type="InterPro" id="IPR044651">
    <property type="entry name" value="OTSB-like"/>
</dbReference>
<dbReference type="PANTHER" id="PTHR43768">
    <property type="entry name" value="TREHALOSE 6-PHOSPHATE PHOSPHATASE"/>
    <property type="match status" value="1"/>
</dbReference>
<evidence type="ECO:0000256" key="1">
    <source>
        <dbReference type="ARBA" id="ARBA00000500"/>
    </source>
</evidence>
<evidence type="ECO:0000256" key="4">
    <source>
        <dbReference type="ARBA" id="ARBA00022801"/>
    </source>
</evidence>
<dbReference type="SUPFAM" id="SSF56784">
    <property type="entry name" value="HAD-like"/>
    <property type="match status" value="1"/>
</dbReference>
<dbReference type="EC" id="3.1.3.12" evidence="6"/>
<dbReference type="Proteomes" id="UP001163947">
    <property type="component" value="Chromosome"/>
</dbReference>
<evidence type="ECO:0000256" key="3">
    <source>
        <dbReference type="ARBA" id="ARBA00008770"/>
    </source>
</evidence>
<dbReference type="AlphaFoldDB" id="A0AA46SDL0"/>
<dbReference type="GO" id="GO:0005992">
    <property type="term" value="P:trehalose biosynthetic process"/>
    <property type="evidence" value="ECO:0007669"/>
    <property type="project" value="InterPro"/>
</dbReference>
<keyword evidence="6" id="KW-0479">Metal-binding</keyword>
<evidence type="ECO:0000256" key="6">
    <source>
        <dbReference type="RuleBase" id="RU361117"/>
    </source>
</evidence>
<dbReference type="Gene3D" id="3.30.70.1020">
    <property type="entry name" value="Trehalose-6-phosphate phosphatase related protein, domain 2"/>
    <property type="match status" value="1"/>
</dbReference>
<dbReference type="NCBIfam" id="TIGR01484">
    <property type="entry name" value="HAD-SF-IIB"/>
    <property type="match status" value="1"/>
</dbReference>
<organism evidence="7 8">
    <name type="scientific">Rhodococcus aetherivorans</name>
    <dbReference type="NCBI Taxonomy" id="191292"/>
    <lineage>
        <taxon>Bacteria</taxon>
        <taxon>Bacillati</taxon>
        <taxon>Actinomycetota</taxon>
        <taxon>Actinomycetes</taxon>
        <taxon>Mycobacteriales</taxon>
        <taxon>Nocardiaceae</taxon>
        <taxon>Rhodococcus</taxon>
    </lineage>
</organism>